<dbReference type="EMBL" id="CAMPGE010009504">
    <property type="protein sequence ID" value="CAI2368369.1"/>
    <property type="molecule type" value="Genomic_DNA"/>
</dbReference>
<organism evidence="1 2">
    <name type="scientific">Euplotes crassus</name>
    <dbReference type="NCBI Taxonomy" id="5936"/>
    <lineage>
        <taxon>Eukaryota</taxon>
        <taxon>Sar</taxon>
        <taxon>Alveolata</taxon>
        <taxon>Ciliophora</taxon>
        <taxon>Intramacronucleata</taxon>
        <taxon>Spirotrichea</taxon>
        <taxon>Hypotrichia</taxon>
        <taxon>Euplotida</taxon>
        <taxon>Euplotidae</taxon>
        <taxon>Moneuplotes</taxon>
    </lineage>
</organism>
<sequence>MKNCSNRVDGTFRREKIGRLVGQVFFWDNNLMAKKMRGAIECVRS</sequence>
<protein>
    <submittedName>
        <fullName evidence="1">Uncharacterized protein</fullName>
    </submittedName>
</protein>
<accession>A0AAD1UGI1</accession>
<keyword evidence="2" id="KW-1185">Reference proteome</keyword>
<name>A0AAD1UGI1_EUPCR</name>
<comment type="caution">
    <text evidence="1">The sequence shown here is derived from an EMBL/GenBank/DDBJ whole genome shotgun (WGS) entry which is preliminary data.</text>
</comment>
<dbReference type="AlphaFoldDB" id="A0AAD1UGI1"/>
<evidence type="ECO:0000313" key="2">
    <source>
        <dbReference type="Proteomes" id="UP001295684"/>
    </source>
</evidence>
<proteinExistence type="predicted"/>
<gene>
    <name evidence="1" type="ORF">ECRASSUSDP1_LOCUS9660</name>
</gene>
<dbReference type="Proteomes" id="UP001295684">
    <property type="component" value="Unassembled WGS sequence"/>
</dbReference>
<reference evidence="1" key="1">
    <citation type="submission" date="2023-07" db="EMBL/GenBank/DDBJ databases">
        <authorList>
            <consortium name="AG Swart"/>
            <person name="Singh M."/>
            <person name="Singh A."/>
            <person name="Seah K."/>
            <person name="Emmerich C."/>
        </authorList>
    </citation>
    <scope>NUCLEOTIDE SEQUENCE</scope>
    <source>
        <strain evidence="1">DP1</strain>
    </source>
</reference>
<evidence type="ECO:0000313" key="1">
    <source>
        <dbReference type="EMBL" id="CAI2368369.1"/>
    </source>
</evidence>